<evidence type="ECO:0000313" key="2">
    <source>
        <dbReference type="Proteomes" id="UP001174909"/>
    </source>
</evidence>
<sequence>YSCGSFPLPVLVGPLIGGCTLRLGYSTTALGPRRLPGREKHPSLPEPPQDPAAATLIHNSTVFEYTPSRQFSAFARLIKTPADFETISGYSAVPLLLLTTLPSLWRQIDLSNAADCSFCLLFGAALFSLYWPLQTDILFNNT</sequence>
<protein>
    <submittedName>
        <fullName evidence="1">Uncharacterized protein</fullName>
    </submittedName>
</protein>
<proteinExistence type="predicted"/>
<dbReference type="AlphaFoldDB" id="A0AA35WT17"/>
<name>A0AA35WT17_GEOBA</name>
<dbReference type="Proteomes" id="UP001174909">
    <property type="component" value="Unassembled WGS sequence"/>
</dbReference>
<comment type="caution">
    <text evidence="1">The sequence shown here is derived from an EMBL/GenBank/DDBJ whole genome shotgun (WGS) entry which is preliminary data.</text>
</comment>
<feature type="non-terminal residue" evidence="1">
    <location>
        <position position="142"/>
    </location>
</feature>
<reference evidence="1" key="1">
    <citation type="submission" date="2023-03" db="EMBL/GenBank/DDBJ databases">
        <authorList>
            <person name="Steffen K."/>
            <person name="Cardenas P."/>
        </authorList>
    </citation>
    <scope>NUCLEOTIDE SEQUENCE</scope>
</reference>
<evidence type="ECO:0000313" key="1">
    <source>
        <dbReference type="EMBL" id="CAI8025630.1"/>
    </source>
</evidence>
<dbReference type="EMBL" id="CASHTH010002169">
    <property type="protein sequence ID" value="CAI8025630.1"/>
    <property type="molecule type" value="Genomic_DNA"/>
</dbReference>
<keyword evidence="2" id="KW-1185">Reference proteome</keyword>
<organism evidence="1 2">
    <name type="scientific">Geodia barretti</name>
    <name type="common">Barrett's horny sponge</name>
    <dbReference type="NCBI Taxonomy" id="519541"/>
    <lineage>
        <taxon>Eukaryota</taxon>
        <taxon>Metazoa</taxon>
        <taxon>Porifera</taxon>
        <taxon>Demospongiae</taxon>
        <taxon>Heteroscleromorpha</taxon>
        <taxon>Tetractinellida</taxon>
        <taxon>Astrophorina</taxon>
        <taxon>Geodiidae</taxon>
        <taxon>Geodia</taxon>
    </lineage>
</organism>
<accession>A0AA35WT17</accession>
<feature type="non-terminal residue" evidence="1">
    <location>
        <position position="1"/>
    </location>
</feature>
<gene>
    <name evidence="1" type="ORF">GBAR_LOCUS14778</name>
</gene>